<dbReference type="AlphaFoldDB" id="A0A0B7BSV8"/>
<evidence type="ECO:0000256" key="2">
    <source>
        <dbReference type="ARBA" id="ARBA00023157"/>
    </source>
</evidence>
<dbReference type="SMART" id="SM00130">
    <property type="entry name" value="KR"/>
    <property type="match status" value="1"/>
</dbReference>
<gene>
    <name evidence="5" type="primary">ORF209790</name>
</gene>
<evidence type="ECO:0000313" key="5">
    <source>
        <dbReference type="EMBL" id="CEK95972.1"/>
    </source>
</evidence>
<dbReference type="PROSITE" id="PS50070">
    <property type="entry name" value="KRINGLE_2"/>
    <property type="match status" value="1"/>
</dbReference>
<name>A0A0B7BSV8_9EUPU</name>
<keyword evidence="1 3" id="KW-0420">Kringle</keyword>
<dbReference type="InterPro" id="IPR000001">
    <property type="entry name" value="Kringle"/>
</dbReference>
<comment type="caution">
    <text evidence="3">Lacks conserved residue(s) required for the propagation of feature annotation.</text>
</comment>
<dbReference type="SUPFAM" id="SSF49854">
    <property type="entry name" value="Spermadhesin, CUB domain"/>
    <property type="match status" value="1"/>
</dbReference>
<feature type="domain" description="Kringle" evidence="4">
    <location>
        <begin position="133"/>
        <end position="202"/>
    </location>
</feature>
<evidence type="ECO:0000256" key="3">
    <source>
        <dbReference type="PROSITE-ProRule" id="PRU00121"/>
    </source>
</evidence>
<dbReference type="Pfam" id="PF00051">
    <property type="entry name" value="Kringle"/>
    <property type="match status" value="1"/>
</dbReference>
<keyword evidence="2" id="KW-1015">Disulfide bond</keyword>
<dbReference type="InterPro" id="IPR013806">
    <property type="entry name" value="Kringle-like"/>
</dbReference>
<proteinExistence type="predicted"/>
<dbReference type="InterPro" id="IPR038178">
    <property type="entry name" value="Kringle_sf"/>
</dbReference>
<feature type="non-terminal residue" evidence="5">
    <location>
        <position position="202"/>
    </location>
</feature>
<feature type="non-terminal residue" evidence="5">
    <location>
        <position position="1"/>
    </location>
</feature>
<dbReference type="Gene3D" id="2.40.20.10">
    <property type="entry name" value="Plasminogen Kringle 4"/>
    <property type="match status" value="1"/>
</dbReference>
<evidence type="ECO:0000256" key="1">
    <source>
        <dbReference type="ARBA" id="ARBA00022572"/>
    </source>
</evidence>
<dbReference type="SUPFAM" id="SSF57440">
    <property type="entry name" value="Kringle-like"/>
    <property type="match status" value="1"/>
</dbReference>
<dbReference type="EMBL" id="HACG01049107">
    <property type="protein sequence ID" value="CEK95972.1"/>
    <property type="molecule type" value="Transcribed_RNA"/>
</dbReference>
<protein>
    <recommendedName>
        <fullName evidence="4">Kringle domain-containing protein</fullName>
    </recommendedName>
</protein>
<accession>A0A0B7BSV8</accession>
<dbReference type="InterPro" id="IPR035914">
    <property type="entry name" value="Sperma_CUB_dom_sf"/>
</dbReference>
<reference evidence="5" key="1">
    <citation type="submission" date="2014-12" db="EMBL/GenBank/DDBJ databases">
        <title>Insight into the proteome of Arion vulgaris.</title>
        <authorList>
            <person name="Aradska J."/>
            <person name="Bulat T."/>
            <person name="Smidak R."/>
            <person name="Sarate P."/>
            <person name="Gangsoo J."/>
            <person name="Sialana F."/>
            <person name="Bilban M."/>
            <person name="Lubec G."/>
        </authorList>
    </citation>
    <scope>NUCLEOTIDE SEQUENCE</scope>
    <source>
        <tissue evidence="5">Skin</tissue>
    </source>
</reference>
<evidence type="ECO:0000259" key="4">
    <source>
        <dbReference type="PROSITE" id="PS50070"/>
    </source>
</evidence>
<dbReference type="Gene3D" id="2.60.120.290">
    <property type="entry name" value="Spermadhesin, CUB domain"/>
    <property type="match status" value="1"/>
</dbReference>
<sequence length="202" mass="23710">QCYYLPPVYGCNAEVVLNKHNKSVTITTPGFDGVREPNRRCLYWFKVPKNSKIRITFNLYNLDKEDTFLVKRYYKWQEFYRIDNSKYPYQFLSEGEYLLLEYWSSWEVSTHRGTNFTAEVILPGDFCYNATSRGADYYGSTSISETYETCLPWSETTDCEDFPSTGLTPLWLLNSGNECRNPDGELLQPWCYTHKNGTNCRK</sequence>
<organism evidence="5">
    <name type="scientific">Arion vulgaris</name>
    <dbReference type="NCBI Taxonomy" id="1028688"/>
    <lineage>
        <taxon>Eukaryota</taxon>
        <taxon>Metazoa</taxon>
        <taxon>Spiralia</taxon>
        <taxon>Lophotrochozoa</taxon>
        <taxon>Mollusca</taxon>
        <taxon>Gastropoda</taxon>
        <taxon>Heterobranchia</taxon>
        <taxon>Euthyneura</taxon>
        <taxon>Panpulmonata</taxon>
        <taxon>Eupulmonata</taxon>
        <taxon>Stylommatophora</taxon>
        <taxon>Helicina</taxon>
        <taxon>Arionoidea</taxon>
        <taxon>Arionidae</taxon>
        <taxon>Arion</taxon>
    </lineage>
</organism>